<feature type="binding site" evidence="16">
    <location>
        <position position="464"/>
    </location>
    <ligand>
        <name>substrate</name>
    </ligand>
</feature>
<evidence type="ECO:0000313" key="22">
    <source>
        <dbReference type="Proteomes" id="UP000466799"/>
    </source>
</evidence>
<feature type="binding site" evidence="16">
    <location>
        <position position="27"/>
    </location>
    <ligand>
        <name>substrate</name>
    </ligand>
</feature>
<dbReference type="InterPro" id="IPR005475">
    <property type="entry name" value="Transketolase-like_Pyr-bd"/>
</dbReference>
<feature type="binding site" evidence="16">
    <location>
        <position position="260"/>
    </location>
    <ligand>
        <name>substrate</name>
    </ligand>
</feature>
<comment type="similarity">
    <text evidence="5">Belongs to the transketolase family.</text>
</comment>
<dbReference type="Pfam" id="PF02779">
    <property type="entry name" value="Transket_pyr"/>
    <property type="match status" value="1"/>
</dbReference>
<dbReference type="EC" id="2.2.1.1" evidence="7 14"/>
<evidence type="ECO:0000256" key="12">
    <source>
        <dbReference type="ARBA" id="ARBA00023052"/>
    </source>
</evidence>
<keyword evidence="8 21" id="KW-0808">Transferase</keyword>
<accession>A0A843R058</accession>
<feature type="binding site" evidence="18">
    <location>
        <position position="186"/>
    </location>
    <ligand>
        <name>Mg(2+)</name>
        <dbReference type="ChEBI" id="CHEBI:18420"/>
    </ligand>
</feature>
<evidence type="ECO:0000256" key="1">
    <source>
        <dbReference type="ARBA" id="ARBA00001913"/>
    </source>
</evidence>
<dbReference type="InterPro" id="IPR009014">
    <property type="entry name" value="Transketo_C/PFOR_II"/>
</dbReference>
<reference evidence="21 22" key="1">
    <citation type="submission" date="2019-10" db="EMBL/GenBank/DDBJ databases">
        <title>Genome Sequencing and assembly of Lactobacillus fermentum I2, a lactic acid bacteria.</title>
        <authorList>
            <person name="Lopes L.S."/>
            <person name="Persinoti G.F."/>
            <person name="Riano-Pachon D.M."/>
            <person name="Labate C.A."/>
        </authorList>
    </citation>
    <scope>NUCLEOTIDE SEQUENCE [LARGE SCALE GENOMIC DNA]</scope>
    <source>
        <strain evidence="21 22">I2</strain>
    </source>
</reference>
<dbReference type="RefSeq" id="WP_003685442.1">
    <property type="nucleotide sequence ID" value="NZ_CP016803.1"/>
</dbReference>
<evidence type="ECO:0000313" key="21">
    <source>
        <dbReference type="EMBL" id="MPQ35455.1"/>
    </source>
</evidence>
<keyword evidence="11 18" id="KW-0460">Magnesium</keyword>
<feature type="binding site" evidence="16">
    <location>
        <position position="375"/>
    </location>
    <ligand>
        <name>substrate</name>
    </ligand>
</feature>
<comment type="subunit">
    <text evidence="6">Homodimer.</text>
</comment>
<feature type="site" description="Important for catalytic activity" evidence="19">
    <location>
        <position position="27"/>
    </location>
</feature>
<comment type="function">
    <text evidence="4">Catalyzes the transfer of a two-carbon ketol group from a ketose donor to an aldose acceptor, via a covalent intermediate with the cofactor thiamine pyrophosphate.</text>
</comment>
<feature type="binding site" evidence="17">
    <location>
        <position position="157"/>
    </location>
    <ligand>
        <name>thiamine diphosphate</name>
        <dbReference type="ChEBI" id="CHEBI:58937"/>
    </ligand>
</feature>
<comment type="catalytic activity">
    <reaction evidence="13">
        <text>D-sedoheptulose 7-phosphate + D-glyceraldehyde 3-phosphate = aldehydo-D-ribose 5-phosphate + D-xylulose 5-phosphate</text>
        <dbReference type="Rhea" id="RHEA:10508"/>
        <dbReference type="ChEBI" id="CHEBI:57483"/>
        <dbReference type="ChEBI" id="CHEBI:57737"/>
        <dbReference type="ChEBI" id="CHEBI:58273"/>
        <dbReference type="ChEBI" id="CHEBI:59776"/>
        <dbReference type="EC" id="2.2.1.1"/>
    </reaction>
</comment>
<dbReference type="GO" id="GO:0004802">
    <property type="term" value="F:transketolase activity"/>
    <property type="evidence" value="ECO:0007669"/>
    <property type="project" value="UniProtKB-UniRule"/>
</dbReference>
<dbReference type="NCBIfam" id="TIGR00232">
    <property type="entry name" value="tktlase_bact"/>
    <property type="match status" value="1"/>
</dbReference>
<dbReference type="CDD" id="cd02012">
    <property type="entry name" value="TPP_TK"/>
    <property type="match status" value="1"/>
</dbReference>
<evidence type="ECO:0000256" key="14">
    <source>
        <dbReference type="NCBIfam" id="TIGR00232"/>
    </source>
</evidence>
<dbReference type="InterPro" id="IPR055152">
    <property type="entry name" value="Transketolase-like_C_2"/>
</dbReference>
<comment type="cofactor">
    <cofactor evidence="1">
        <name>Ca(2+)</name>
        <dbReference type="ChEBI" id="CHEBI:29108"/>
    </cofactor>
</comment>
<evidence type="ECO:0000256" key="4">
    <source>
        <dbReference type="ARBA" id="ARBA00002931"/>
    </source>
</evidence>
<evidence type="ECO:0000256" key="10">
    <source>
        <dbReference type="ARBA" id="ARBA00022837"/>
    </source>
</evidence>
<protein>
    <recommendedName>
        <fullName evidence="7 14">Transketolase</fullName>
        <ecNumber evidence="7 14">2.2.1.1</ecNumber>
    </recommendedName>
</protein>
<evidence type="ECO:0000256" key="19">
    <source>
        <dbReference type="PIRSR" id="PIRSR605478-5"/>
    </source>
</evidence>
<dbReference type="FunFam" id="3.40.50.970:FF:000004">
    <property type="entry name" value="Transketolase"/>
    <property type="match status" value="1"/>
</dbReference>
<feature type="domain" description="Transketolase-like pyrimidine-binding" evidence="20">
    <location>
        <begin position="345"/>
        <end position="516"/>
    </location>
</feature>
<organism evidence="21 22">
    <name type="scientific">Limosilactobacillus fermentum</name>
    <name type="common">Lactobacillus fermentum</name>
    <dbReference type="NCBI Taxonomy" id="1613"/>
    <lineage>
        <taxon>Bacteria</taxon>
        <taxon>Bacillati</taxon>
        <taxon>Bacillota</taxon>
        <taxon>Bacilli</taxon>
        <taxon>Lactobacillales</taxon>
        <taxon>Lactobacillaceae</taxon>
        <taxon>Limosilactobacillus</taxon>
    </lineage>
</organism>
<dbReference type="InterPro" id="IPR005474">
    <property type="entry name" value="Transketolase_N"/>
</dbReference>
<evidence type="ECO:0000256" key="3">
    <source>
        <dbReference type="ARBA" id="ARBA00001941"/>
    </source>
</evidence>
<feature type="binding site" evidence="16">
    <location>
        <position position="348"/>
    </location>
    <ligand>
        <name>substrate</name>
    </ligand>
</feature>
<feature type="binding site" evidence="17">
    <location>
        <position position="428"/>
    </location>
    <ligand>
        <name>thiamine diphosphate</name>
        <dbReference type="ChEBI" id="CHEBI:58937"/>
    </ligand>
</feature>
<keyword evidence="9 18" id="KW-0479">Metal-binding</keyword>
<dbReference type="InterPro" id="IPR029061">
    <property type="entry name" value="THDP-binding"/>
</dbReference>
<dbReference type="PANTHER" id="PTHR43522:SF2">
    <property type="entry name" value="TRANSKETOLASE 1-RELATED"/>
    <property type="match status" value="1"/>
</dbReference>
<feature type="binding site" evidence="17">
    <location>
        <position position="260"/>
    </location>
    <ligand>
        <name>thiamine diphosphate</name>
        <dbReference type="ChEBI" id="CHEBI:58937"/>
    </ligand>
</feature>
<feature type="active site" description="Proton donor" evidence="15">
    <location>
        <position position="402"/>
    </location>
</feature>
<dbReference type="InterPro" id="IPR005478">
    <property type="entry name" value="Transketolase_bac-like"/>
</dbReference>
<feature type="binding site" evidence="16">
    <location>
        <position position="452"/>
    </location>
    <ligand>
        <name>substrate</name>
    </ligand>
</feature>
<dbReference type="Gene3D" id="3.40.50.920">
    <property type="match status" value="1"/>
</dbReference>
<evidence type="ECO:0000256" key="17">
    <source>
        <dbReference type="PIRSR" id="PIRSR605478-3"/>
    </source>
</evidence>
<evidence type="ECO:0000256" key="8">
    <source>
        <dbReference type="ARBA" id="ARBA00022679"/>
    </source>
</evidence>
<evidence type="ECO:0000256" key="16">
    <source>
        <dbReference type="PIRSR" id="PIRSR605478-2"/>
    </source>
</evidence>
<keyword evidence="12 17" id="KW-0786">Thiamine pyrophosphate</keyword>
<evidence type="ECO:0000256" key="6">
    <source>
        <dbReference type="ARBA" id="ARBA00011738"/>
    </source>
</evidence>
<proteinExistence type="inferred from homology"/>
<dbReference type="InterPro" id="IPR020826">
    <property type="entry name" value="Transketolase_BS"/>
</dbReference>
<evidence type="ECO:0000259" key="20">
    <source>
        <dbReference type="SMART" id="SM00861"/>
    </source>
</evidence>
<comment type="cofactor">
    <cofactor evidence="3">
        <name>Co(2+)</name>
        <dbReference type="ChEBI" id="CHEBI:48828"/>
    </cofactor>
</comment>
<evidence type="ECO:0000256" key="5">
    <source>
        <dbReference type="ARBA" id="ARBA00007131"/>
    </source>
</evidence>
<comment type="cofactor">
    <cofactor evidence="17">
        <name>thiamine diphosphate</name>
        <dbReference type="ChEBI" id="CHEBI:58937"/>
    </cofactor>
    <text evidence="17">Binds 1 thiamine pyrophosphate per subunit. During the reaction, the substrate forms a covalent intermediate with the cofactor.</text>
</comment>
<feature type="binding site" evidence="18">
    <location>
        <position position="188"/>
    </location>
    <ligand>
        <name>Mg(2+)</name>
        <dbReference type="ChEBI" id="CHEBI:18420"/>
    </ligand>
</feature>
<evidence type="ECO:0000256" key="2">
    <source>
        <dbReference type="ARBA" id="ARBA00001936"/>
    </source>
</evidence>
<dbReference type="Pfam" id="PF00456">
    <property type="entry name" value="Transketolase_N"/>
    <property type="match status" value="1"/>
</dbReference>
<keyword evidence="10" id="KW-0106">Calcium</keyword>
<dbReference type="InterPro" id="IPR033247">
    <property type="entry name" value="Transketolase_fam"/>
</dbReference>
<feature type="binding site" evidence="17">
    <location>
        <begin position="115"/>
        <end position="117"/>
    </location>
    <ligand>
        <name>thiamine diphosphate</name>
        <dbReference type="ChEBI" id="CHEBI:58937"/>
    </ligand>
</feature>
<comment type="cofactor">
    <cofactor evidence="18">
        <name>Mg(2+)</name>
        <dbReference type="ChEBI" id="CHEBI:18420"/>
    </cofactor>
    <text evidence="18">Binds 1 Mg(2+) ion per subunit. Can also utilize other divalent metal cations, such as Ca(2+), Mn(2+) and Co(2+).</text>
</comment>
<sequence>MDVVDQKAVDALRFMSIDMIEKAQSGHPGITIDAAPMAYVLWEKFLNFNPEDDKWLNRDRFVLSAGHGSALLYSLLHFNQFDVTLDDIKEFRQLGSKTPGHPEFGHTKGIDATTGPLGQGLGMSVGMALAERHLASIYNKPGYQLFDHYTYALAGDGDLMEGLSQEAINIAGDKKLSKLIVLYDSNDISLDGPLSLSTAENEKERFEAAGWDYVKVTNGNSLEEIQKAIEIAQGTDKPTLIEIKTVIGYNTPDAGTNKVHGAALGAEKVAEARDAYGWEYDPFEYPAEVYDRFNQYVEEKKAAHDEWVKLFEKYGQEYPAEYAQLTGNTLDVADLVDEYQTGDQIATRVASSEVLQQLAKANPQFWGGAADLASSNKTALKDDGNFTPDNYAGRNIYYGVREFGAAAATNGINLHGGSRAYVSTFMVFSDYLKAAIRLAAIQHLPSIFIFTHDSLAVGEDGPTHEPIEQLAMLRTIPNVQVFRPADAHETVEAWKVIVKTTDKPSVLIASRQKLPVLAETKGADVEKGAYIISPAKTQEPDGILLASGSEVALALEVKAKLQKQGDYDIQVVSVPSIERFKEQSAEYQEQVLPTGVRHRLAVEMGNTQAWYQFVGLDGRVVGVDTFGKSGKGPEVVADYGFTVDHVVDVFNKMWEDQN</sequence>
<dbReference type="Gene3D" id="3.40.50.970">
    <property type="match status" value="2"/>
</dbReference>
<name>A0A843R058_LIMFE</name>
<dbReference type="SMART" id="SM00861">
    <property type="entry name" value="Transket_pyr"/>
    <property type="match status" value="1"/>
</dbReference>
<evidence type="ECO:0000256" key="11">
    <source>
        <dbReference type="ARBA" id="ARBA00022842"/>
    </source>
</evidence>
<dbReference type="Proteomes" id="UP000466799">
    <property type="component" value="Unassembled WGS sequence"/>
</dbReference>
<dbReference type="AlphaFoldDB" id="A0A843R058"/>
<gene>
    <name evidence="21" type="primary">tkt</name>
    <name evidence="21" type="ORF">GC247_06055</name>
</gene>
<dbReference type="GO" id="GO:0006098">
    <property type="term" value="P:pentose-phosphate shunt"/>
    <property type="evidence" value="ECO:0007669"/>
    <property type="project" value="TreeGrafter"/>
</dbReference>
<feature type="binding site" evidence="17">
    <location>
        <position position="67"/>
    </location>
    <ligand>
        <name>thiamine diphosphate</name>
        <dbReference type="ChEBI" id="CHEBI:58937"/>
    </ligand>
</feature>
<evidence type="ECO:0000256" key="18">
    <source>
        <dbReference type="PIRSR" id="PIRSR605478-4"/>
    </source>
</evidence>
<feature type="site" description="Important for catalytic activity" evidence="19">
    <location>
        <position position="260"/>
    </location>
</feature>
<evidence type="ECO:0000256" key="13">
    <source>
        <dbReference type="ARBA" id="ARBA00049473"/>
    </source>
</evidence>
<dbReference type="GO" id="GO:0046872">
    <property type="term" value="F:metal ion binding"/>
    <property type="evidence" value="ECO:0007669"/>
    <property type="project" value="UniProtKB-KW"/>
</dbReference>
<dbReference type="PROSITE" id="PS00802">
    <property type="entry name" value="TRANSKETOLASE_2"/>
    <property type="match status" value="1"/>
</dbReference>
<comment type="cofactor">
    <cofactor evidence="2">
        <name>Mn(2+)</name>
        <dbReference type="ChEBI" id="CHEBI:29035"/>
    </cofactor>
</comment>
<evidence type="ECO:0000256" key="15">
    <source>
        <dbReference type="PIRSR" id="PIRSR605478-1"/>
    </source>
</evidence>
<feature type="binding site" evidence="16">
    <location>
        <position position="511"/>
    </location>
    <ligand>
        <name>substrate</name>
    </ligand>
</feature>
<feature type="binding site" evidence="17">
    <location>
        <position position="186"/>
    </location>
    <ligand>
        <name>thiamine diphosphate</name>
        <dbReference type="ChEBI" id="CHEBI:58937"/>
    </ligand>
</feature>
<dbReference type="PANTHER" id="PTHR43522">
    <property type="entry name" value="TRANSKETOLASE"/>
    <property type="match status" value="1"/>
</dbReference>
<dbReference type="GO" id="GO:0005829">
    <property type="term" value="C:cytosol"/>
    <property type="evidence" value="ECO:0007669"/>
    <property type="project" value="TreeGrafter"/>
</dbReference>
<feature type="binding site" evidence="18">
    <location>
        <position position="156"/>
    </location>
    <ligand>
        <name>Mg(2+)</name>
        <dbReference type="ChEBI" id="CHEBI:18420"/>
    </ligand>
</feature>
<dbReference type="CDD" id="cd07033">
    <property type="entry name" value="TPP_PYR_DXS_TK_like"/>
    <property type="match status" value="1"/>
</dbReference>
<dbReference type="FunFam" id="3.40.50.920:FF:000003">
    <property type="entry name" value="Transketolase"/>
    <property type="match status" value="1"/>
</dbReference>
<evidence type="ECO:0000256" key="9">
    <source>
        <dbReference type="ARBA" id="ARBA00022723"/>
    </source>
</evidence>
<dbReference type="SUPFAM" id="SSF52518">
    <property type="entry name" value="Thiamin diphosphate-binding fold (THDP-binding)"/>
    <property type="match status" value="2"/>
</dbReference>
<dbReference type="SUPFAM" id="SSF52922">
    <property type="entry name" value="TK C-terminal domain-like"/>
    <property type="match status" value="1"/>
</dbReference>
<dbReference type="FunFam" id="3.40.50.970:FF:000045">
    <property type="entry name" value="Transketolase"/>
    <property type="match status" value="1"/>
</dbReference>
<feature type="binding site" evidence="16">
    <location>
        <position position="460"/>
    </location>
    <ligand>
        <name>substrate</name>
    </ligand>
</feature>
<comment type="caution">
    <text evidence="21">The sequence shown here is derived from an EMBL/GenBank/DDBJ whole genome shotgun (WGS) entry which is preliminary data.</text>
</comment>
<dbReference type="Pfam" id="PF22613">
    <property type="entry name" value="Transketolase_C_1"/>
    <property type="match status" value="1"/>
</dbReference>
<dbReference type="EMBL" id="WHJL01000050">
    <property type="protein sequence ID" value="MPQ35455.1"/>
    <property type="molecule type" value="Genomic_DNA"/>
</dbReference>
<evidence type="ECO:0000256" key="7">
    <source>
        <dbReference type="ARBA" id="ARBA00013152"/>
    </source>
</evidence>